<dbReference type="Gene3D" id="3.40.50.300">
    <property type="entry name" value="P-loop containing nucleotide triphosphate hydrolases"/>
    <property type="match status" value="1"/>
</dbReference>
<dbReference type="InterPro" id="IPR027417">
    <property type="entry name" value="P-loop_NTPase"/>
</dbReference>
<dbReference type="GO" id="GO:0004674">
    <property type="term" value="F:protein serine/threonine kinase activity"/>
    <property type="evidence" value="ECO:0007669"/>
    <property type="project" value="UniProtKB-KW"/>
</dbReference>
<dbReference type="PANTHER" id="PTHR47691:SF3">
    <property type="entry name" value="HTH-TYPE TRANSCRIPTIONAL REGULATOR RV0890C-RELATED"/>
    <property type="match status" value="1"/>
</dbReference>
<dbReference type="PROSITE" id="PS50043">
    <property type="entry name" value="HTH_LUXR_2"/>
    <property type="match status" value="1"/>
</dbReference>
<dbReference type="InterPro" id="IPR011990">
    <property type="entry name" value="TPR-like_helical_dom_sf"/>
</dbReference>
<dbReference type="GO" id="GO:0003677">
    <property type="term" value="F:DNA binding"/>
    <property type="evidence" value="ECO:0007669"/>
    <property type="project" value="InterPro"/>
</dbReference>
<dbReference type="GO" id="GO:0006355">
    <property type="term" value="P:regulation of DNA-templated transcription"/>
    <property type="evidence" value="ECO:0007669"/>
    <property type="project" value="InterPro"/>
</dbReference>
<protein>
    <submittedName>
        <fullName evidence="2">Non-specific serine/threonine protein kinase</fullName>
    </submittedName>
</protein>
<dbReference type="Pfam" id="PF13401">
    <property type="entry name" value="AAA_22"/>
    <property type="match status" value="1"/>
</dbReference>
<dbReference type="PRINTS" id="PR00038">
    <property type="entry name" value="HTHLUXR"/>
</dbReference>
<dbReference type="InterPro" id="IPR000792">
    <property type="entry name" value="Tscrpt_reg_LuxR_C"/>
</dbReference>
<dbReference type="PROSITE" id="PS00622">
    <property type="entry name" value="HTH_LUXR_1"/>
    <property type="match status" value="1"/>
</dbReference>
<accession>A0A1G9AJU4</accession>
<dbReference type="Proteomes" id="UP000199155">
    <property type="component" value="Unassembled WGS sequence"/>
</dbReference>
<dbReference type="SUPFAM" id="SSF46894">
    <property type="entry name" value="C-terminal effector domain of the bipartite response regulators"/>
    <property type="match status" value="1"/>
</dbReference>
<reference evidence="2 3" key="1">
    <citation type="submission" date="2016-10" db="EMBL/GenBank/DDBJ databases">
        <authorList>
            <person name="de Groot N.N."/>
        </authorList>
    </citation>
    <scope>NUCLEOTIDE SEQUENCE [LARGE SCALE GENOMIC DNA]</scope>
    <source>
        <strain evidence="2 3">CGMCC 4.5727</strain>
    </source>
</reference>
<feature type="domain" description="HTH luxR-type" evidence="1">
    <location>
        <begin position="691"/>
        <end position="756"/>
    </location>
</feature>
<dbReference type="Pfam" id="PF00196">
    <property type="entry name" value="GerE"/>
    <property type="match status" value="1"/>
</dbReference>
<dbReference type="STRING" id="417292.SAMN05421806_1065"/>
<sequence>MTQEPGVGPMGGLPLEATDFVGRGGELGALEAALGQSRLVTVTGPGGVGKTRLALRAARRFRDTHGHGAFWVELSALTDPALLPHTVASALGLAQGDAVSALDAVVRRLQTGNSLLVLDTCEHLVDACAELAQALLRHAGGVTVLATSRQSLNVSGEYVFSVGPLPVQADGGDAVELFVSRAQAAVPGLVVDEEVRELATRLCRSLDGMPLAIELAAVRLRALPLSVLIEHFANGVPLLARLRGGTPRHETLRAAIDWSFGLCTQAEQVLWERLSVFSGPFDFEAAQYVCAGGILDPAELVESLAGLVDKSVLIRDGEWYRMLDMIREYGAELARSAGTTDTLREGHGVYYTELARIFDRDFDSAGQLARFTTLRHQDGQLRRALENALDAGRYQQAALLARSLWMYWFISGRATEGRYWCYRVAEHLAPGTSERAWVLSTNAYLAASQADAASYGMAEEAMAIATAVDDPALTGRAHQVMHISAATVGKVQEAYAAAERGTAILRAAADLSSAVTLEAQQGFIEVAVGDARKALETMERNLRRLDEHGLEPGWLHATTLYVQSLARYELAEYPGATTAAVTALRLGTRMGDVLGAACNLENLAWIATRTGRHESAAWLLGAADTQWNRLGGRLIGNPVMEQRHQEIERELRGSLTDERFEARWHEGATHPLAAVIERASAGGGAIAELPAGKRQKPLTPREREVAQLVAQGLSNREIAEHLVLSKRTIDVHVEHILAKLGVGSRQDIAARLEDTDGS</sequence>
<keyword evidence="2" id="KW-0418">Kinase</keyword>
<dbReference type="Gene3D" id="1.25.40.10">
    <property type="entry name" value="Tetratricopeptide repeat domain"/>
    <property type="match status" value="1"/>
</dbReference>
<keyword evidence="2" id="KW-0723">Serine/threonine-protein kinase</keyword>
<organism evidence="2 3">
    <name type="scientific">Streptomyces indicus</name>
    <dbReference type="NCBI Taxonomy" id="417292"/>
    <lineage>
        <taxon>Bacteria</taxon>
        <taxon>Bacillati</taxon>
        <taxon>Actinomycetota</taxon>
        <taxon>Actinomycetes</taxon>
        <taxon>Kitasatosporales</taxon>
        <taxon>Streptomycetaceae</taxon>
        <taxon>Streptomyces</taxon>
    </lineage>
</organism>
<dbReference type="OrthoDB" id="499349at2"/>
<dbReference type="CDD" id="cd06170">
    <property type="entry name" value="LuxR_C_like"/>
    <property type="match status" value="1"/>
</dbReference>
<dbReference type="SUPFAM" id="SSF48452">
    <property type="entry name" value="TPR-like"/>
    <property type="match status" value="1"/>
</dbReference>
<dbReference type="InterPro" id="IPR036388">
    <property type="entry name" value="WH-like_DNA-bd_sf"/>
</dbReference>
<dbReference type="InterPro" id="IPR049945">
    <property type="entry name" value="AAA_22"/>
</dbReference>
<dbReference type="GO" id="GO:0043531">
    <property type="term" value="F:ADP binding"/>
    <property type="evidence" value="ECO:0007669"/>
    <property type="project" value="InterPro"/>
</dbReference>
<dbReference type="InterPro" id="IPR016032">
    <property type="entry name" value="Sig_transdc_resp-reg_C-effctor"/>
</dbReference>
<dbReference type="AlphaFoldDB" id="A0A1G9AJU4"/>
<dbReference type="PANTHER" id="PTHR47691">
    <property type="entry name" value="REGULATOR-RELATED"/>
    <property type="match status" value="1"/>
</dbReference>
<evidence type="ECO:0000259" key="1">
    <source>
        <dbReference type="PROSITE" id="PS50043"/>
    </source>
</evidence>
<evidence type="ECO:0000313" key="2">
    <source>
        <dbReference type="EMBL" id="SDK27597.1"/>
    </source>
</evidence>
<dbReference type="SMART" id="SM00421">
    <property type="entry name" value="HTH_LUXR"/>
    <property type="match status" value="1"/>
</dbReference>
<gene>
    <name evidence="2" type="ORF">SAMN05421806_1065</name>
</gene>
<name>A0A1G9AJU4_9ACTN</name>
<dbReference type="Gene3D" id="1.10.10.10">
    <property type="entry name" value="Winged helix-like DNA-binding domain superfamily/Winged helix DNA-binding domain"/>
    <property type="match status" value="1"/>
</dbReference>
<dbReference type="EMBL" id="FNFF01000006">
    <property type="protein sequence ID" value="SDK27597.1"/>
    <property type="molecule type" value="Genomic_DNA"/>
</dbReference>
<dbReference type="RefSeq" id="WP_093610964.1">
    <property type="nucleotide sequence ID" value="NZ_FNFF01000006.1"/>
</dbReference>
<evidence type="ECO:0000313" key="3">
    <source>
        <dbReference type="Proteomes" id="UP000199155"/>
    </source>
</evidence>
<dbReference type="SUPFAM" id="SSF52540">
    <property type="entry name" value="P-loop containing nucleoside triphosphate hydrolases"/>
    <property type="match status" value="1"/>
</dbReference>
<keyword evidence="3" id="KW-1185">Reference proteome</keyword>
<proteinExistence type="predicted"/>
<keyword evidence="2" id="KW-0808">Transferase</keyword>
<dbReference type="PRINTS" id="PR00364">
    <property type="entry name" value="DISEASERSIST"/>
</dbReference>